<feature type="compositionally biased region" description="Low complexity" evidence="6">
    <location>
        <begin position="745"/>
        <end position="754"/>
    </location>
</feature>
<dbReference type="Pfam" id="PF01805">
    <property type="entry name" value="Surp"/>
    <property type="match status" value="1"/>
</dbReference>
<evidence type="ECO:0000313" key="9">
    <source>
        <dbReference type="Proteomes" id="UP000801864"/>
    </source>
</evidence>
<feature type="region of interest" description="Disordered" evidence="6">
    <location>
        <begin position="1153"/>
        <end position="1294"/>
    </location>
</feature>
<dbReference type="GO" id="GO:0008115">
    <property type="term" value="F:sarcosine oxidase activity"/>
    <property type="evidence" value="ECO:0007669"/>
    <property type="project" value="TreeGrafter"/>
</dbReference>
<accession>A0A9P4XCY5</accession>
<evidence type="ECO:0000256" key="2">
    <source>
        <dbReference type="ARBA" id="ARBA00010989"/>
    </source>
</evidence>
<feature type="compositionally biased region" description="Basic and acidic residues" evidence="6">
    <location>
        <begin position="517"/>
        <end position="530"/>
    </location>
</feature>
<sequence length="1294" mass="140928">MSHSPQSILVIGSGVFGLSTAWALTKRSSFDNTVITIVDDARGASFPPGDSASVDSSRIIRADYADPDYAELAAFAQEEWRKQGDYELGGQGRYTESGLLLAANESTEPKMSGMGYTKSSCENATRIANESGQAHKIRRLETPADLQRSLGVDGHPGDWGYVNELSGWANAGEGMRWMYSRVKATGRVNFVDGRAQELITEGKRVVGARLSDSKVLKAEVVFVAAGAWTGSLIDLRGRVEATAQPLGYIDISEEELEVLAKQPVALNLSTGLFIIPPQSRVLKIARHCFGYLNPVLVETALPASPSEERKPIVVSRPLTQRDGSRNATSLPPDADQALRQALRDMSPVKGLDSRPWKQTRLCWYSDTSDGNFLADWHPGWEGLFVATGDSGHAYKFLPVLGDKLVDCMAGNGGKLGEKWKWKKEAAADAGREIGGKFKGLFTGFALSYQPRQQYATIELDAVNDGSTQPKDILISWPSNFPVSSDLSQSLRAMSSSKDPADSPRLESKFQKPAKQSVFEKQKAEAEAKRKREAAETAAVYEDFIKSFDHDEDDHAEHSASAQRNQRPGFGNFGGPPPPSGPSGASRRHFGTSSGMKSGPGSLGMPPMPFGKKRSFNDFSKESEGRATLKFEDKSDDEEMVDRAEEKAIARPTLRLSNLPPGISPATIRSLLPANLTVENVKIQPPAGPGGSERKCTVAIVTLSKETPATDMDAAVSSLQNRYMGYGYYLSLHRHLSSAVSNSTLAGLGSSGSSSQPFGAKAVDQESGAGHNDHSRHGFHRGFAPPSSYSGGQGGVNRTGLLYVPVKPPQDIRMIRLINKVIEGVLEHGPDFEALLMSRASVQREERWAWLWDARSQGGVWYRWTLWGVITGSHLQQKKGKYVPLFDGGHAWKTPDTGLRFEYTTKIDEFVSDGEYDSSEDEDFDGDANRDGGPTGEEEKTFLNPLEKAKLVHLLSRLPTTMAKVRKGDVARVTAFAITHVSRGADEVVDLVVSNIERPLSLAVTNQDTKKEGKGEQQTAGTEEGAAAANENTDASAATLVGLYVVSDILSSSSTSSVRHAWRYRQLLETAMRSRKVFERLGMMAEKLGWGRLRAEKWKRSVTLVLNLWEGWCVFPVESHALFVSAFENPPTLKAQGKVDDSIKKGKWKVVEANQTATTTSEPVVTGDADVAAQQQEEKKEEEEEEEEAVGEPIEEDDVDGEPLADEDLDGEPIEDDDDDVIGEPMDEDDDEDVADVGKSNEAEQQGADDAKAADTSNDVEADPQAESHSAGRGQPRRRMRAADMFADSDNSDGN</sequence>
<feature type="region of interest" description="Disordered" evidence="6">
    <location>
        <begin position="487"/>
        <end position="530"/>
    </location>
</feature>
<evidence type="ECO:0000313" key="8">
    <source>
        <dbReference type="EMBL" id="KAF3071481.1"/>
    </source>
</evidence>
<dbReference type="InterPro" id="IPR006076">
    <property type="entry name" value="FAD-dep_OxRdtase"/>
</dbReference>
<dbReference type="GO" id="GO:0003723">
    <property type="term" value="F:RNA binding"/>
    <property type="evidence" value="ECO:0007669"/>
    <property type="project" value="InterPro"/>
</dbReference>
<keyword evidence="9" id="KW-1185">Reference proteome</keyword>
<dbReference type="InterPro" id="IPR000061">
    <property type="entry name" value="Surp"/>
</dbReference>
<evidence type="ECO:0000256" key="4">
    <source>
        <dbReference type="ARBA" id="ARBA00022827"/>
    </source>
</evidence>
<feature type="compositionally biased region" description="Low complexity" evidence="6">
    <location>
        <begin position="592"/>
        <end position="604"/>
    </location>
</feature>
<feature type="compositionally biased region" description="Basic and acidic residues" evidence="6">
    <location>
        <begin position="498"/>
        <end position="509"/>
    </location>
</feature>
<keyword evidence="5" id="KW-0560">Oxidoreductase</keyword>
<feature type="region of interest" description="Disordered" evidence="6">
    <location>
        <begin position="551"/>
        <end position="606"/>
    </location>
</feature>
<feature type="region of interest" description="Disordered" evidence="6">
    <location>
        <begin position="914"/>
        <end position="939"/>
    </location>
</feature>
<dbReference type="EMBL" id="QLNT01000010">
    <property type="protein sequence ID" value="KAF3071481.1"/>
    <property type="molecule type" value="Genomic_DNA"/>
</dbReference>
<dbReference type="InterPro" id="IPR035967">
    <property type="entry name" value="SWAP/Surp_sf"/>
</dbReference>
<dbReference type="SUPFAM" id="SSF51905">
    <property type="entry name" value="FAD/NAD(P)-binding domain"/>
    <property type="match status" value="1"/>
</dbReference>
<dbReference type="PROSITE" id="PS51391">
    <property type="entry name" value="CID"/>
    <property type="match status" value="1"/>
</dbReference>
<dbReference type="GO" id="GO:0050031">
    <property type="term" value="F:L-pipecolate oxidase activity"/>
    <property type="evidence" value="ECO:0007669"/>
    <property type="project" value="TreeGrafter"/>
</dbReference>
<dbReference type="SUPFAM" id="SSF109905">
    <property type="entry name" value="Surp module (SWAP domain)"/>
    <property type="match status" value="1"/>
</dbReference>
<comment type="similarity">
    <text evidence="2">Belongs to the MSOX/MTOX family.</text>
</comment>
<dbReference type="Proteomes" id="UP000801864">
    <property type="component" value="Unassembled WGS sequence"/>
</dbReference>
<keyword evidence="3" id="KW-0285">Flavoprotein</keyword>
<feature type="compositionally biased region" description="Low complexity" evidence="6">
    <location>
        <begin position="1015"/>
        <end position="1030"/>
    </location>
</feature>
<evidence type="ECO:0000256" key="6">
    <source>
        <dbReference type="SAM" id="MobiDB-lite"/>
    </source>
</evidence>
<dbReference type="GO" id="GO:0004657">
    <property type="term" value="F:proline dehydrogenase activity"/>
    <property type="evidence" value="ECO:0007669"/>
    <property type="project" value="TreeGrafter"/>
</dbReference>
<dbReference type="InterPro" id="IPR006569">
    <property type="entry name" value="CID_dom"/>
</dbReference>
<organism evidence="8 9">
    <name type="scientific">Trichoderma lentiforme</name>
    <dbReference type="NCBI Taxonomy" id="1567552"/>
    <lineage>
        <taxon>Eukaryota</taxon>
        <taxon>Fungi</taxon>
        <taxon>Dikarya</taxon>
        <taxon>Ascomycota</taxon>
        <taxon>Pezizomycotina</taxon>
        <taxon>Sordariomycetes</taxon>
        <taxon>Hypocreomycetidae</taxon>
        <taxon>Hypocreales</taxon>
        <taxon>Hypocreaceae</taxon>
        <taxon>Trichoderma</taxon>
    </lineage>
</organism>
<feature type="domain" description="CID" evidence="7">
    <location>
        <begin position="942"/>
        <end position="1130"/>
    </location>
</feature>
<dbReference type="InterPro" id="IPR008942">
    <property type="entry name" value="ENTH_VHS"/>
</dbReference>
<dbReference type="Gene3D" id="3.50.50.60">
    <property type="entry name" value="FAD/NAD(P)-binding domain"/>
    <property type="match status" value="1"/>
</dbReference>
<evidence type="ECO:0000256" key="1">
    <source>
        <dbReference type="ARBA" id="ARBA00001974"/>
    </source>
</evidence>
<evidence type="ECO:0000256" key="3">
    <source>
        <dbReference type="ARBA" id="ARBA00022630"/>
    </source>
</evidence>
<dbReference type="GO" id="GO:0006396">
    <property type="term" value="P:RNA processing"/>
    <property type="evidence" value="ECO:0007669"/>
    <property type="project" value="InterPro"/>
</dbReference>
<dbReference type="PANTHER" id="PTHR10961:SF46">
    <property type="entry name" value="PEROXISOMAL SARCOSINE OXIDASE"/>
    <property type="match status" value="1"/>
</dbReference>
<dbReference type="GO" id="GO:0050660">
    <property type="term" value="F:flavin adenine dinucleotide binding"/>
    <property type="evidence" value="ECO:0007669"/>
    <property type="project" value="InterPro"/>
</dbReference>
<gene>
    <name evidence="8" type="ORF">CFAM422_006522</name>
</gene>
<proteinExistence type="inferred from homology"/>
<dbReference type="Gene3D" id="1.10.10.790">
    <property type="entry name" value="Surp module"/>
    <property type="match status" value="1"/>
</dbReference>
<dbReference type="PANTHER" id="PTHR10961">
    <property type="entry name" value="PEROXISOMAL SARCOSINE OXIDASE"/>
    <property type="match status" value="1"/>
</dbReference>
<evidence type="ECO:0000256" key="5">
    <source>
        <dbReference type="ARBA" id="ARBA00023002"/>
    </source>
</evidence>
<feature type="compositionally biased region" description="Acidic residues" evidence="6">
    <location>
        <begin position="914"/>
        <end position="925"/>
    </location>
</feature>
<comment type="cofactor">
    <cofactor evidence="1">
        <name>FAD</name>
        <dbReference type="ChEBI" id="CHEBI:57692"/>
    </cofactor>
</comment>
<feature type="region of interest" description="Disordered" evidence="6">
    <location>
        <begin position="745"/>
        <end position="789"/>
    </location>
</feature>
<evidence type="ECO:0000259" key="7">
    <source>
        <dbReference type="PROSITE" id="PS51391"/>
    </source>
</evidence>
<feature type="region of interest" description="Disordered" evidence="6">
    <location>
        <begin position="308"/>
        <end position="332"/>
    </location>
</feature>
<dbReference type="Pfam" id="PF01266">
    <property type="entry name" value="DAO"/>
    <property type="match status" value="1"/>
</dbReference>
<feature type="compositionally biased region" description="Polar residues" evidence="6">
    <location>
        <begin position="1153"/>
        <end position="1162"/>
    </location>
</feature>
<reference evidence="8 9" key="1">
    <citation type="submission" date="2018-06" db="EMBL/GenBank/DDBJ databases">
        <title>Genome analysis of cellulolytic fungus Trichoderma lentiforme CFAM-422.</title>
        <authorList>
            <person name="Steindorff A.S."/>
            <person name="Formighieri E.F."/>
            <person name="Midorikawa G.E.O."/>
            <person name="Tamietti M.S."/>
            <person name="Ramos E.Z."/>
            <person name="Silva A.S."/>
            <person name="Bon E.P.S."/>
            <person name="Mendes T.D."/>
            <person name="Damaso M.C.T."/>
            <person name="Favaro L.C.L."/>
        </authorList>
    </citation>
    <scope>NUCLEOTIDE SEQUENCE [LARGE SCALE GENOMIC DNA]</scope>
    <source>
        <strain evidence="8 9">CFAM-422</strain>
    </source>
</reference>
<feature type="region of interest" description="Disordered" evidence="6">
    <location>
        <begin position="1003"/>
        <end position="1030"/>
    </location>
</feature>
<dbReference type="Gene3D" id="1.25.40.90">
    <property type="match status" value="1"/>
</dbReference>
<protein>
    <submittedName>
        <fullName evidence="8">L-pipecolate oxidase</fullName>
    </submittedName>
</protein>
<feature type="compositionally biased region" description="Acidic residues" evidence="6">
    <location>
        <begin position="1179"/>
        <end position="1234"/>
    </location>
</feature>
<keyword evidence="4" id="KW-0274">FAD</keyword>
<dbReference type="Gene3D" id="3.30.9.10">
    <property type="entry name" value="D-Amino Acid Oxidase, subunit A, domain 2"/>
    <property type="match status" value="1"/>
</dbReference>
<feature type="compositionally biased region" description="Polar residues" evidence="6">
    <location>
        <begin position="487"/>
        <end position="497"/>
    </location>
</feature>
<dbReference type="InterPro" id="IPR036188">
    <property type="entry name" value="FAD/NAD-bd_sf"/>
</dbReference>
<dbReference type="InterPro" id="IPR045170">
    <property type="entry name" value="MTOX"/>
</dbReference>
<comment type="caution">
    <text evidence="8">The sequence shown here is derived from an EMBL/GenBank/DDBJ whole genome shotgun (WGS) entry which is preliminary data.</text>
</comment>
<name>A0A9P4XCY5_9HYPO</name>